<dbReference type="Proteomes" id="UP000601435">
    <property type="component" value="Unassembled WGS sequence"/>
</dbReference>
<sequence length="231" mass="25251">MARRSPAAVLVVLSSLAAYCSLAGHGSQTFAGLQSNRSPRDESAIAMGDKITRAAGKARRGSWQRQNVDTVEIEGKEMPQVFQTFLSPEEADTPFDVRQATAETVSVKFDKRPYGIVRWQPGKDFKGAMVKDVAHGVYVGDPLGQARAKGIKPGMVVKSIAGQDVMNEEFDVIMKKLGDEALGYNIFGVKFPLDAWPGRRGRRPCSQVSVRDSGSHMCDTLADVLNDMRPY</sequence>
<feature type="chain" id="PRO_5032768772" description="PDZ domain-containing protein" evidence="1">
    <location>
        <begin position="24"/>
        <end position="231"/>
    </location>
</feature>
<protein>
    <recommendedName>
        <fullName evidence="4">PDZ domain-containing protein</fullName>
    </recommendedName>
</protein>
<proteinExistence type="predicted"/>
<dbReference type="EMBL" id="CAJNJA010021252">
    <property type="protein sequence ID" value="CAE7472214.1"/>
    <property type="molecule type" value="Genomic_DNA"/>
</dbReference>
<gene>
    <name evidence="2" type="ORF">SNEC2469_LOCUS13312</name>
</gene>
<evidence type="ECO:0000313" key="3">
    <source>
        <dbReference type="Proteomes" id="UP000601435"/>
    </source>
</evidence>
<evidence type="ECO:0000256" key="1">
    <source>
        <dbReference type="SAM" id="SignalP"/>
    </source>
</evidence>
<name>A0A812SET3_9DINO</name>
<feature type="signal peptide" evidence="1">
    <location>
        <begin position="1"/>
        <end position="23"/>
    </location>
</feature>
<organism evidence="2 3">
    <name type="scientific">Symbiodinium necroappetens</name>
    <dbReference type="NCBI Taxonomy" id="1628268"/>
    <lineage>
        <taxon>Eukaryota</taxon>
        <taxon>Sar</taxon>
        <taxon>Alveolata</taxon>
        <taxon>Dinophyceae</taxon>
        <taxon>Suessiales</taxon>
        <taxon>Symbiodiniaceae</taxon>
        <taxon>Symbiodinium</taxon>
    </lineage>
</organism>
<dbReference type="AlphaFoldDB" id="A0A812SET3"/>
<keyword evidence="3" id="KW-1185">Reference proteome</keyword>
<evidence type="ECO:0008006" key="4">
    <source>
        <dbReference type="Google" id="ProtNLM"/>
    </source>
</evidence>
<keyword evidence="1" id="KW-0732">Signal</keyword>
<dbReference type="OrthoDB" id="429889at2759"/>
<reference evidence="2" key="1">
    <citation type="submission" date="2021-02" db="EMBL/GenBank/DDBJ databases">
        <authorList>
            <person name="Dougan E. K."/>
            <person name="Rhodes N."/>
            <person name="Thang M."/>
            <person name="Chan C."/>
        </authorList>
    </citation>
    <scope>NUCLEOTIDE SEQUENCE</scope>
</reference>
<accession>A0A812SET3</accession>
<comment type="caution">
    <text evidence="2">The sequence shown here is derived from an EMBL/GenBank/DDBJ whole genome shotgun (WGS) entry which is preliminary data.</text>
</comment>
<evidence type="ECO:0000313" key="2">
    <source>
        <dbReference type="EMBL" id="CAE7472214.1"/>
    </source>
</evidence>